<dbReference type="AlphaFoldDB" id="A0A8J8MPB1"/>
<dbReference type="RefSeq" id="WP_212695603.1">
    <property type="nucleotide sequence ID" value="NZ_CP058649.1"/>
</dbReference>
<reference evidence="2" key="1">
    <citation type="submission" date="2020-07" db="EMBL/GenBank/DDBJ databases">
        <title>Vallitalea pronyensis genome.</title>
        <authorList>
            <person name="Postec A."/>
        </authorList>
    </citation>
    <scope>NUCLEOTIDE SEQUENCE</scope>
    <source>
        <strain evidence="2">FatNI3</strain>
    </source>
</reference>
<dbReference type="InterPro" id="IPR041657">
    <property type="entry name" value="HTH_17"/>
</dbReference>
<evidence type="ECO:0000313" key="3">
    <source>
        <dbReference type="Proteomes" id="UP000683246"/>
    </source>
</evidence>
<dbReference type="KEGG" id="vpy:HZI73_22510"/>
<protein>
    <submittedName>
        <fullName evidence="2">Helix-turn-helix domain-containing protein</fullName>
    </submittedName>
</protein>
<feature type="domain" description="Helix-turn-helix" evidence="1">
    <location>
        <begin position="5"/>
        <end position="48"/>
    </location>
</feature>
<accession>A0A8J8MPB1</accession>
<dbReference type="Pfam" id="PF12728">
    <property type="entry name" value="HTH_17"/>
    <property type="match status" value="1"/>
</dbReference>
<evidence type="ECO:0000259" key="1">
    <source>
        <dbReference type="Pfam" id="PF12728"/>
    </source>
</evidence>
<dbReference type="InterPro" id="IPR009061">
    <property type="entry name" value="DNA-bd_dom_put_sf"/>
</dbReference>
<sequence>MDKSYYTVDEAAKILKLSLVTIYRHTKSGKIPCKRIGRSIRIPGTYLEPKNDNVTQLKKYIFS</sequence>
<dbReference type="NCBIfam" id="TIGR01764">
    <property type="entry name" value="excise"/>
    <property type="match status" value="1"/>
</dbReference>
<name>A0A8J8MPB1_9FIRM</name>
<organism evidence="2 3">
    <name type="scientific">Vallitalea pronyensis</name>
    <dbReference type="NCBI Taxonomy" id="1348613"/>
    <lineage>
        <taxon>Bacteria</taxon>
        <taxon>Bacillati</taxon>
        <taxon>Bacillota</taxon>
        <taxon>Clostridia</taxon>
        <taxon>Lachnospirales</taxon>
        <taxon>Vallitaleaceae</taxon>
        <taxon>Vallitalea</taxon>
    </lineage>
</organism>
<evidence type="ECO:0000313" key="2">
    <source>
        <dbReference type="EMBL" id="QUI24903.1"/>
    </source>
</evidence>
<dbReference type="EMBL" id="CP058649">
    <property type="protein sequence ID" value="QUI24903.1"/>
    <property type="molecule type" value="Genomic_DNA"/>
</dbReference>
<dbReference type="Proteomes" id="UP000683246">
    <property type="component" value="Chromosome"/>
</dbReference>
<dbReference type="SUPFAM" id="SSF46955">
    <property type="entry name" value="Putative DNA-binding domain"/>
    <property type="match status" value="1"/>
</dbReference>
<dbReference type="GO" id="GO:0003677">
    <property type="term" value="F:DNA binding"/>
    <property type="evidence" value="ECO:0007669"/>
    <property type="project" value="InterPro"/>
</dbReference>
<gene>
    <name evidence="2" type="ORF">HZI73_22510</name>
</gene>
<proteinExistence type="predicted"/>
<keyword evidence="3" id="KW-1185">Reference proteome</keyword>
<dbReference type="InterPro" id="IPR010093">
    <property type="entry name" value="SinI_DNA-bd"/>
</dbReference>